<dbReference type="AlphaFoldDB" id="A0A9X1P5K1"/>
<comment type="caution">
    <text evidence="6">The sequence shown here is derived from an EMBL/GenBank/DDBJ whole genome shotgun (WGS) entry which is preliminary data.</text>
</comment>
<evidence type="ECO:0000256" key="2">
    <source>
        <dbReference type="ARBA" id="ARBA00023027"/>
    </source>
</evidence>
<accession>A0A9X1P5K1</accession>
<dbReference type="PIRSF" id="PIRSF000103">
    <property type="entry name" value="HIBADH"/>
    <property type="match status" value="1"/>
</dbReference>
<dbReference type="GO" id="GO:0016491">
    <property type="term" value="F:oxidoreductase activity"/>
    <property type="evidence" value="ECO:0007669"/>
    <property type="project" value="UniProtKB-KW"/>
</dbReference>
<dbReference type="InterPro" id="IPR036291">
    <property type="entry name" value="NAD(P)-bd_dom_sf"/>
</dbReference>
<dbReference type="GO" id="GO:0050661">
    <property type="term" value="F:NADP binding"/>
    <property type="evidence" value="ECO:0007669"/>
    <property type="project" value="InterPro"/>
</dbReference>
<dbReference type="Pfam" id="PF03446">
    <property type="entry name" value="NAD_binding_2"/>
    <property type="match status" value="1"/>
</dbReference>
<sequence>MSDNTTIGFVGLGVMGGPMCCNMARKASGRVLAFDLSDDALEVVEEAGATRVPSVEALAEEADVIFLSLPGGPQVEAVVGAIAAAGGRCRAVVDLSTTPVELARKVAGVLKAKGIDFADAPVARTREAAQKGTLAIMVGASATLFAEIEPMLALIATDITHGGDVGAGQVLKLVNNMLVFANTAALAEMMVLGEKAGVAPDVLLDAVSKGSGDSFVLRNHGRKAMLPRDFPGKAFSPEYALKDISYVFELADQTGVPLPAAAAVRSYYDAAVENGYSGRYFPVVIELVEAGVMGRSGTKDRSS</sequence>
<dbReference type="InterPro" id="IPR008927">
    <property type="entry name" value="6-PGluconate_DH-like_C_sf"/>
</dbReference>
<feature type="domain" description="6-phosphogluconate dehydrogenase NADP-binding" evidence="4">
    <location>
        <begin position="6"/>
        <end position="162"/>
    </location>
</feature>
<dbReference type="PANTHER" id="PTHR43060:SF15">
    <property type="entry name" value="3-HYDROXYISOBUTYRATE DEHYDROGENASE-LIKE 1, MITOCHONDRIAL-RELATED"/>
    <property type="match status" value="1"/>
</dbReference>
<dbReference type="RefSeq" id="WP_233720620.1">
    <property type="nucleotide sequence ID" value="NZ_JAJUWU010000017.1"/>
</dbReference>
<keyword evidence="7" id="KW-1185">Reference proteome</keyword>
<dbReference type="Pfam" id="PF14833">
    <property type="entry name" value="NAD_binding_11"/>
    <property type="match status" value="1"/>
</dbReference>
<dbReference type="InterPro" id="IPR006115">
    <property type="entry name" value="6PGDH_NADP-bd"/>
</dbReference>
<feature type="domain" description="3-hydroxyisobutyrate dehydrogenase-like NAD-binding" evidence="5">
    <location>
        <begin position="166"/>
        <end position="278"/>
    </location>
</feature>
<feature type="active site" evidence="3">
    <location>
        <position position="172"/>
    </location>
</feature>
<evidence type="ECO:0000259" key="5">
    <source>
        <dbReference type="Pfam" id="PF14833"/>
    </source>
</evidence>
<dbReference type="Gene3D" id="3.40.50.720">
    <property type="entry name" value="NAD(P)-binding Rossmann-like Domain"/>
    <property type="match status" value="1"/>
</dbReference>
<evidence type="ECO:0000259" key="4">
    <source>
        <dbReference type="Pfam" id="PF03446"/>
    </source>
</evidence>
<proteinExistence type="predicted"/>
<dbReference type="GO" id="GO:0051287">
    <property type="term" value="F:NAD binding"/>
    <property type="evidence" value="ECO:0007669"/>
    <property type="project" value="InterPro"/>
</dbReference>
<reference evidence="6" key="1">
    <citation type="submission" date="2022-01" db="EMBL/GenBank/DDBJ databases">
        <title>Jiella avicenniae sp. nov., a novel endophytic bacterium isolated from bark of Avicennia marina.</title>
        <authorList>
            <person name="Tuo L."/>
        </authorList>
    </citation>
    <scope>NUCLEOTIDE SEQUENCE</scope>
    <source>
        <strain evidence="6">CBK1P-4</strain>
    </source>
</reference>
<dbReference type="Proteomes" id="UP001139035">
    <property type="component" value="Unassembled WGS sequence"/>
</dbReference>
<evidence type="ECO:0000256" key="3">
    <source>
        <dbReference type="PIRSR" id="PIRSR000103-1"/>
    </source>
</evidence>
<dbReference type="SUPFAM" id="SSF51735">
    <property type="entry name" value="NAD(P)-binding Rossmann-fold domains"/>
    <property type="match status" value="1"/>
</dbReference>
<keyword evidence="2" id="KW-0520">NAD</keyword>
<organism evidence="6 7">
    <name type="scientific">Jiella avicenniae</name>
    <dbReference type="NCBI Taxonomy" id="2907202"/>
    <lineage>
        <taxon>Bacteria</taxon>
        <taxon>Pseudomonadati</taxon>
        <taxon>Pseudomonadota</taxon>
        <taxon>Alphaproteobacteria</taxon>
        <taxon>Hyphomicrobiales</taxon>
        <taxon>Aurantimonadaceae</taxon>
        <taxon>Jiella</taxon>
    </lineage>
</organism>
<keyword evidence="1" id="KW-0560">Oxidoreductase</keyword>
<dbReference type="Gene3D" id="1.10.1040.10">
    <property type="entry name" value="N-(1-d-carboxylethyl)-l-norvaline Dehydrogenase, domain 2"/>
    <property type="match status" value="1"/>
</dbReference>
<dbReference type="InterPro" id="IPR013328">
    <property type="entry name" value="6PGD_dom2"/>
</dbReference>
<dbReference type="PANTHER" id="PTHR43060">
    <property type="entry name" value="3-HYDROXYISOBUTYRATE DEHYDROGENASE-LIKE 1, MITOCHONDRIAL-RELATED"/>
    <property type="match status" value="1"/>
</dbReference>
<evidence type="ECO:0000256" key="1">
    <source>
        <dbReference type="ARBA" id="ARBA00023002"/>
    </source>
</evidence>
<gene>
    <name evidence="6" type="ORF">LZD57_16705</name>
</gene>
<dbReference type="InterPro" id="IPR029154">
    <property type="entry name" value="HIBADH-like_NADP-bd"/>
</dbReference>
<evidence type="ECO:0000313" key="7">
    <source>
        <dbReference type="Proteomes" id="UP001139035"/>
    </source>
</evidence>
<evidence type="ECO:0000313" key="6">
    <source>
        <dbReference type="EMBL" id="MCE7029631.1"/>
    </source>
</evidence>
<dbReference type="InterPro" id="IPR015815">
    <property type="entry name" value="HIBADH-related"/>
</dbReference>
<name>A0A9X1P5K1_9HYPH</name>
<protein>
    <submittedName>
        <fullName evidence="6">NAD(P)-dependent oxidoreductase</fullName>
    </submittedName>
</protein>
<dbReference type="EMBL" id="JAJUWU010000017">
    <property type="protein sequence ID" value="MCE7029631.1"/>
    <property type="molecule type" value="Genomic_DNA"/>
</dbReference>
<dbReference type="SUPFAM" id="SSF48179">
    <property type="entry name" value="6-phosphogluconate dehydrogenase C-terminal domain-like"/>
    <property type="match status" value="1"/>
</dbReference>